<accession>A0A0G4HXR2</accession>
<evidence type="ECO:0000313" key="4">
    <source>
        <dbReference type="EMBL" id="CEM49298.1"/>
    </source>
</evidence>
<dbReference type="InterPro" id="IPR036770">
    <property type="entry name" value="Ankyrin_rpt-contain_sf"/>
</dbReference>
<dbReference type="InterPro" id="IPR050745">
    <property type="entry name" value="Multifunctional_regulatory"/>
</dbReference>
<dbReference type="AlphaFoldDB" id="A0A0G4HXR2"/>
<keyword evidence="2 3" id="KW-0040">ANK repeat</keyword>
<evidence type="ECO:0000256" key="1">
    <source>
        <dbReference type="ARBA" id="ARBA00022737"/>
    </source>
</evidence>
<reference evidence="4" key="1">
    <citation type="submission" date="2014-11" db="EMBL/GenBank/DDBJ databases">
        <authorList>
            <person name="Otto D Thomas"/>
            <person name="Naeem Raeece"/>
        </authorList>
    </citation>
    <scope>NUCLEOTIDE SEQUENCE</scope>
</reference>
<evidence type="ECO:0000256" key="3">
    <source>
        <dbReference type="PROSITE-ProRule" id="PRU00023"/>
    </source>
</evidence>
<sequence length="464" mass="49914">MEEQMGQVDARWASARRKIHIAFQNASTSEVDSDLDEASHQVRAALRALHAAVDGVLAKNYPMDLSGCPPDIVASAIKTFRPLDAATLGNAQGRMVLSEGHDDGDFDLLLRLGVDVNGLDPSDGQTALTRAVSSVESDLNTITKLVQTEKADVNVSNHLNELPITLAMKKGLQGVAASEFLLGRSELKVDVTETMDRTTGATLLHNAATPKIARLVLSKGFPVDTISTGGRRPKNTALCHFTYFGRADLVDVCIEAGADINAVVVEGEIVGGMTPLIIAIFRRHPNLARKFINKGADLLIADRTGSTALHHATTKLDLDLFTEIANKAPELLTRLNSLNQSVLHTVTKVDGNPGKILDIVTHILNRMAAAASTMVPQEAGDETNTDVNPFARDNTGRTGLMNAVEKGYAVVAEKLLDRLSPERQRDELLHADHVGKTALSLAEEKGHRALLGQLRARLRARASV</sequence>
<dbReference type="PANTHER" id="PTHR24189:SF50">
    <property type="entry name" value="ANKYRIN REPEAT AND SOCS BOX PROTEIN 2"/>
    <property type="match status" value="1"/>
</dbReference>
<dbReference type="Pfam" id="PF12796">
    <property type="entry name" value="Ank_2"/>
    <property type="match status" value="1"/>
</dbReference>
<dbReference type="VEuPathDB" id="CryptoDB:Cvel_33248"/>
<dbReference type="InterPro" id="IPR002110">
    <property type="entry name" value="Ankyrin_rpt"/>
</dbReference>
<protein>
    <submittedName>
        <fullName evidence="4">Uncharacterized protein</fullName>
    </submittedName>
</protein>
<feature type="repeat" description="ANK" evidence="3">
    <location>
        <begin position="271"/>
        <end position="303"/>
    </location>
</feature>
<keyword evidence="1" id="KW-0677">Repeat</keyword>
<name>A0A0G4HXR2_9ALVE</name>
<dbReference type="PANTHER" id="PTHR24189">
    <property type="entry name" value="MYOTROPHIN"/>
    <property type="match status" value="1"/>
</dbReference>
<organism evidence="4">
    <name type="scientific">Chromera velia CCMP2878</name>
    <dbReference type="NCBI Taxonomy" id="1169474"/>
    <lineage>
        <taxon>Eukaryota</taxon>
        <taxon>Sar</taxon>
        <taxon>Alveolata</taxon>
        <taxon>Colpodellida</taxon>
        <taxon>Chromeraceae</taxon>
        <taxon>Chromera</taxon>
    </lineage>
</organism>
<dbReference type="PhylomeDB" id="A0A0G4HXR2"/>
<dbReference type="PROSITE" id="PS50088">
    <property type="entry name" value="ANK_REPEAT"/>
    <property type="match status" value="1"/>
</dbReference>
<gene>
    <name evidence="4" type="ORF">Cvel_33248</name>
</gene>
<dbReference type="SMART" id="SM00248">
    <property type="entry name" value="ANK"/>
    <property type="match status" value="5"/>
</dbReference>
<proteinExistence type="predicted"/>
<dbReference type="SUPFAM" id="SSF48403">
    <property type="entry name" value="Ankyrin repeat"/>
    <property type="match status" value="1"/>
</dbReference>
<evidence type="ECO:0000256" key="2">
    <source>
        <dbReference type="ARBA" id="ARBA00023043"/>
    </source>
</evidence>
<dbReference type="EMBL" id="CDMZ01004293">
    <property type="protein sequence ID" value="CEM49298.1"/>
    <property type="molecule type" value="Genomic_DNA"/>
</dbReference>
<dbReference type="Gene3D" id="1.25.40.20">
    <property type="entry name" value="Ankyrin repeat-containing domain"/>
    <property type="match status" value="2"/>
</dbReference>